<dbReference type="CDD" id="cd14014">
    <property type="entry name" value="STKc_PknB_like"/>
    <property type="match status" value="1"/>
</dbReference>
<evidence type="ECO:0000256" key="1">
    <source>
        <dbReference type="ARBA" id="ARBA00012513"/>
    </source>
</evidence>
<dbReference type="Proteomes" id="UP000322214">
    <property type="component" value="Chromosome"/>
</dbReference>
<dbReference type="FunFam" id="1.10.510.10:FF:000021">
    <property type="entry name" value="Serine/threonine protein kinase"/>
    <property type="match status" value="1"/>
</dbReference>
<dbReference type="Gene3D" id="1.10.510.10">
    <property type="entry name" value="Transferase(Phosphotransferase) domain 1"/>
    <property type="match status" value="1"/>
</dbReference>
<dbReference type="STRING" id="980251.GCA_001642875_00361"/>
<keyword evidence="5 9" id="KW-0418">Kinase</keyword>
<proteinExistence type="predicted"/>
<dbReference type="InterPro" id="IPR000719">
    <property type="entry name" value="Prot_kinase_dom"/>
</dbReference>
<evidence type="ECO:0000256" key="3">
    <source>
        <dbReference type="ARBA" id="ARBA00022679"/>
    </source>
</evidence>
<evidence type="ECO:0000256" key="6">
    <source>
        <dbReference type="ARBA" id="ARBA00022840"/>
    </source>
</evidence>
<dbReference type="SUPFAM" id="SSF56112">
    <property type="entry name" value="Protein kinase-like (PK-like)"/>
    <property type="match status" value="1"/>
</dbReference>
<dbReference type="GO" id="GO:0004674">
    <property type="term" value="F:protein serine/threonine kinase activity"/>
    <property type="evidence" value="ECO:0007669"/>
    <property type="project" value="UniProtKB-KW"/>
</dbReference>
<dbReference type="PANTHER" id="PTHR43289">
    <property type="entry name" value="MITOGEN-ACTIVATED PROTEIN KINASE KINASE KINASE 20-RELATED"/>
    <property type="match status" value="1"/>
</dbReference>
<feature type="transmembrane region" description="Helical" evidence="7">
    <location>
        <begin position="521"/>
        <end position="547"/>
    </location>
</feature>
<dbReference type="EC" id="2.7.11.1" evidence="1"/>
<feature type="domain" description="Protein kinase" evidence="8">
    <location>
        <begin position="64"/>
        <end position="324"/>
    </location>
</feature>
<evidence type="ECO:0000256" key="4">
    <source>
        <dbReference type="ARBA" id="ARBA00022741"/>
    </source>
</evidence>
<dbReference type="SMART" id="SM00220">
    <property type="entry name" value="S_TKc"/>
    <property type="match status" value="1"/>
</dbReference>
<dbReference type="InterPro" id="IPR008271">
    <property type="entry name" value="Ser/Thr_kinase_AS"/>
</dbReference>
<sequence length="625" mass="68550">MGRDQIKCKRCAQQPAELDQEICLRCRDDEQATLPPTPNHTDDATIVPGQHQYDAPNAKRIGDYELIEEIARGGMGVVYKANHRNLNRVSAVKMILGGQFSSEEERQRFRIKAESAARLDHPAIVPIYEIGDHDGRAFFAMKYVDGGSLAERATSFAKDPKSAAQLMIAVAEGVHHAHQRGVLHRDLKPANILLDKEGQPYVTDLGLAKSTTGGSDLTHTGAVLGTPAYMPPEQAAGKSVTTAADVYSLGAILYELLVGQPAYRGETTVNVVMQVIDGPPEPPQKVNPDVDRDLELICLKAMAREPDERYSSAQAMADDLQSWLTGDAISVRAPSFQSRIASWMKKNQSLAYGIFAVVFGVLVCSPIAISFFSNSVGEIYDQFPDTDRPWLYRVSVPKFLSFLFSMLLFLIIWPSIGLLNATISNPPTFTRSITAGIRISAILSLIFYVLVGWLIVIQGVNNYSNSSLETVVEAVWPGDESTPAEAKEKANELFGGLDHIPESERASVVAKRFKADRYASFSFSLGVALLVVLVFAGPIVYGTMIAASLRRRKLRNWLFLIRYLIAWTSVSGLLLITFLTVMSRLSNGVVLKSHPAGIVVGVVILIAASYLSLRRWKKSPQVNVA</sequence>
<keyword evidence="10" id="KW-1185">Reference proteome</keyword>
<keyword evidence="7" id="KW-0472">Membrane</keyword>
<dbReference type="OrthoDB" id="6111975at2"/>
<dbReference type="InterPro" id="IPR011009">
    <property type="entry name" value="Kinase-like_dom_sf"/>
</dbReference>
<evidence type="ECO:0000313" key="10">
    <source>
        <dbReference type="Proteomes" id="UP000322214"/>
    </source>
</evidence>
<keyword evidence="6" id="KW-0067">ATP-binding</keyword>
<dbReference type="KEGG" id="mff:MFFC18_13880"/>
<evidence type="ECO:0000256" key="2">
    <source>
        <dbReference type="ARBA" id="ARBA00022527"/>
    </source>
</evidence>
<organism evidence="9 10">
    <name type="scientific">Mariniblastus fucicola</name>
    <dbReference type="NCBI Taxonomy" id="980251"/>
    <lineage>
        <taxon>Bacteria</taxon>
        <taxon>Pseudomonadati</taxon>
        <taxon>Planctomycetota</taxon>
        <taxon>Planctomycetia</taxon>
        <taxon>Pirellulales</taxon>
        <taxon>Pirellulaceae</taxon>
        <taxon>Mariniblastus</taxon>
    </lineage>
</organism>
<keyword evidence="7" id="KW-1133">Transmembrane helix</keyword>
<dbReference type="PANTHER" id="PTHR43289:SF6">
    <property type="entry name" value="SERINE_THREONINE-PROTEIN KINASE NEKL-3"/>
    <property type="match status" value="1"/>
</dbReference>
<evidence type="ECO:0000256" key="5">
    <source>
        <dbReference type="ARBA" id="ARBA00022777"/>
    </source>
</evidence>
<evidence type="ECO:0000313" key="9">
    <source>
        <dbReference type="EMBL" id="QEG21532.1"/>
    </source>
</evidence>
<evidence type="ECO:0000259" key="8">
    <source>
        <dbReference type="PROSITE" id="PS50011"/>
    </source>
</evidence>
<dbReference type="GO" id="GO:0005524">
    <property type="term" value="F:ATP binding"/>
    <property type="evidence" value="ECO:0007669"/>
    <property type="project" value="UniProtKB-KW"/>
</dbReference>
<dbReference type="PROSITE" id="PS00108">
    <property type="entry name" value="PROTEIN_KINASE_ST"/>
    <property type="match status" value="1"/>
</dbReference>
<dbReference type="RefSeq" id="WP_075083162.1">
    <property type="nucleotide sequence ID" value="NZ_CP042912.1"/>
</dbReference>
<dbReference type="Pfam" id="PF00069">
    <property type="entry name" value="Pkinase"/>
    <property type="match status" value="1"/>
</dbReference>
<protein>
    <recommendedName>
        <fullName evidence="1">non-specific serine/threonine protein kinase</fullName>
        <ecNumber evidence="1">2.7.11.1</ecNumber>
    </recommendedName>
</protein>
<feature type="transmembrane region" description="Helical" evidence="7">
    <location>
        <begin position="594"/>
        <end position="613"/>
    </location>
</feature>
<keyword evidence="4" id="KW-0547">Nucleotide-binding</keyword>
<keyword evidence="3 9" id="KW-0808">Transferase</keyword>
<gene>
    <name evidence="9" type="primary">prkC_8</name>
    <name evidence="9" type="ORF">MFFC18_13880</name>
</gene>
<feature type="transmembrane region" description="Helical" evidence="7">
    <location>
        <begin position="559"/>
        <end position="582"/>
    </location>
</feature>
<dbReference type="AlphaFoldDB" id="A0A5B9P9C0"/>
<feature type="transmembrane region" description="Helical" evidence="7">
    <location>
        <begin position="435"/>
        <end position="456"/>
    </location>
</feature>
<dbReference type="Gene3D" id="3.30.200.20">
    <property type="entry name" value="Phosphorylase Kinase, domain 1"/>
    <property type="match status" value="1"/>
</dbReference>
<name>A0A5B9P9C0_9BACT</name>
<dbReference type="PROSITE" id="PS50011">
    <property type="entry name" value="PROTEIN_KINASE_DOM"/>
    <property type="match status" value="1"/>
</dbReference>
<feature type="transmembrane region" description="Helical" evidence="7">
    <location>
        <begin position="349"/>
        <end position="372"/>
    </location>
</feature>
<keyword evidence="2" id="KW-0723">Serine/threonine-protein kinase</keyword>
<evidence type="ECO:0000256" key="7">
    <source>
        <dbReference type="SAM" id="Phobius"/>
    </source>
</evidence>
<feature type="transmembrane region" description="Helical" evidence="7">
    <location>
        <begin position="399"/>
        <end position="423"/>
    </location>
</feature>
<accession>A0A5B9P9C0</accession>
<keyword evidence="7" id="KW-0812">Transmembrane</keyword>
<reference evidence="9 10" key="1">
    <citation type="submission" date="2019-08" db="EMBL/GenBank/DDBJ databases">
        <title>Deep-cultivation of Planctomycetes and their phenomic and genomic characterization uncovers novel biology.</title>
        <authorList>
            <person name="Wiegand S."/>
            <person name="Jogler M."/>
            <person name="Boedeker C."/>
            <person name="Pinto D."/>
            <person name="Vollmers J."/>
            <person name="Rivas-Marin E."/>
            <person name="Kohn T."/>
            <person name="Peeters S.H."/>
            <person name="Heuer A."/>
            <person name="Rast P."/>
            <person name="Oberbeckmann S."/>
            <person name="Bunk B."/>
            <person name="Jeske O."/>
            <person name="Meyerdierks A."/>
            <person name="Storesund J.E."/>
            <person name="Kallscheuer N."/>
            <person name="Luecker S."/>
            <person name="Lage O.M."/>
            <person name="Pohl T."/>
            <person name="Merkel B.J."/>
            <person name="Hornburger P."/>
            <person name="Mueller R.-W."/>
            <person name="Bruemmer F."/>
            <person name="Labrenz M."/>
            <person name="Spormann A.M."/>
            <person name="Op den Camp H."/>
            <person name="Overmann J."/>
            <person name="Amann R."/>
            <person name="Jetten M.S.M."/>
            <person name="Mascher T."/>
            <person name="Medema M.H."/>
            <person name="Devos D.P."/>
            <person name="Kaster A.-K."/>
            <person name="Ovreas L."/>
            <person name="Rohde M."/>
            <person name="Galperin M.Y."/>
            <person name="Jogler C."/>
        </authorList>
    </citation>
    <scope>NUCLEOTIDE SEQUENCE [LARGE SCALE GENOMIC DNA]</scope>
    <source>
        <strain evidence="9 10">FC18</strain>
    </source>
</reference>
<dbReference type="EMBL" id="CP042912">
    <property type="protein sequence ID" value="QEG21532.1"/>
    <property type="molecule type" value="Genomic_DNA"/>
</dbReference>